<gene>
    <name evidence="2" type="ORF">AXF42_Ash005161</name>
</gene>
<dbReference type="PANTHER" id="PTHR33527">
    <property type="entry name" value="OS07G0274300 PROTEIN"/>
    <property type="match status" value="1"/>
</dbReference>
<keyword evidence="3" id="KW-1185">Reference proteome</keyword>
<dbReference type="PANTHER" id="PTHR33527:SF53">
    <property type="entry name" value="OS10G0561000 PROTEIN"/>
    <property type="match status" value="1"/>
</dbReference>
<reference evidence="2 3" key="1">
    <citation type="journal article" date="2017" name="Nature">
        <title>The Apostasia genome and the evolution of orchids.</title>
        <authorList>
            <person name="Zhang G.Q."/>
            <person name="Liu K.W."/>
            <person name="Li Z."/>
            <person name="Lohaus R."/>
            <person name="Hsiao Y.Y."/>
            <person name="Niu S.C."/>
            <person name="Wang J.Y."/>
            <person name="Lin Y.C."/>
            <person name="Xu Q."/>
            <person name="Chen L.J."/>
            <person name="Yoshida K."/>
            <person name="Fujiwara S."/>
            <person name="Wang Z.W."/>
            <person name="Zhang Y.Q."/>
            <person name="Mitsuda N."/>
            <person name="Wang M."/>
            <person name="Liu G.H."/>
            <person name="Pecoraro L."/>
            <person name="Huang H.X."/>
            <person name="Xiao X.J."/>
            <person name="Lin M."/>
            <person name="Wu X.Y."/>
            <person name="Wu W.L."/>
            <person name="Chen Y.Y."/>
            <person name="Chang S.B."/>
            <person name="Sakamoto S."/>
            <person name="Ohme-Takagi M."/>
            <person name="Yagi M."/>
            <person name="Zeng S.J."/>
            <person name="Shen C.Y."/>
            <person name="Yeh C.M."/>
            <person name="Luo Y.B."/>
            <person name="Tsai W.C."/>
            <person name="Van de Peer Y."/>
            <person name="Liu Z.J."/>
        </authorList>
    </citation>
    <scope>NUCLEOTIDE SEQUENCE [LARGE SCALE GENOMIC DNA]</scope>
    <source>
        <strain evidence="3">cv. Shenzhen</strain>
        <tissue evidence="2">Stem</tissue>
    </source>
</reference>
<dbReference type="OrthoDB" id="1882251at2759"/>
<dbReference type="AlphaFoldDB" id="A0A2I0B8P8"/>
<feature type="region of interest" description="Disordered" evidence="1">
    <location>
        <begin position="153"/>
        <end position="177"/>
    </location>
</feature>
<evidence type="ECO:0000313" key="2">
    <source>
        <dbReference type="EMBL" id="PKA64149.1"/>
    </source>
</evidence>
<feature type="compositionally biased region" description="Low complexity" evidence="1">
    <location>
        <begin position="153"/>
        <end position="164"/>
    </location>
</feature>
<evidence type="ECO:0000313" key="3">
    <source>
        <dbReference type="Proteomes" id="UP000236161"/>
    </source>
</evidence>
<protein>
    <recommendedName>
        <fullName evidence="4">RRM domain-containing protein</fullName>
    </recommendedName>
</protein>
<name>A0A2I0B8P8_9ASPA</name>
<proteinExistence type="predicted"/>
<dbReference type="STRING" id="1088818.A0A2I0B8P8"/>
<evidence type="ECO:0000256" key="1">
    <source>
        <dbReference type="SAM" id="MobiDB-lite"/>
    </source>
</evidence>
<sequence length="285" mass="32252">MAGGGPPSAVDLLLFHRQERDFFNRLVNRLGQNPVPTQWVMALWLWFESIGHHDFIRHVSSYSDDVVLRFVFEANSCIRRLAGHSSANVHVEAPEELPLTNTLVAEPIGLRFFDYHRNLALDGVVYFFKNVAEIIFDDNIMAIAARDPSHPASRASWSPSASPSQLPPPARASPSSSYLNPMARPWFPASLHRPDEQRSMFITFSRGYPLTREEIKEFFNSRYGNCVETVMIERAPAGSPPMYGRVVFTSSRMIAAVLNGQRTAKFVINGRHLWARLYVPRHASN</sequence>
<accession>A0A2I0B8P8</accession>
<evidence type="ECO:0008006" key="4">
    <source>
        <dbReference type="Google" id="ProtNLM"/>
    </source>
</evidence>
<dbReference type="Proteomes" id="UP000236161">
    <property type="component" value="Unassembled WGS sequence"/>
</dbReference>
<dbReference type="EMBL" id="KZ451906">
    <property type="protein sequence ID" value="PKA64149.1"/>
    <property type="molecule type" value="Genomic_DNA"/>
</dbReference>
<organism evidence="2 3">
    <name type="scientific">Apostasia shenzhenica</name>
    <dbReference type="NCBI Taxonomy" id="1088818"/>
    <lineage>
        <taxon>Eukaryota</taxon>
        <taxon>Viridiplantae</taxon>
        <taxon>Streptophyta</taxon>
        <taxon>Embryophyta</taxon>
        <taxon>Tracheophyta</taxon>
        <taxon>Spermatophyta</taxon>
        <taxon>Magnoliopsida</taxon>
        <taxon>Liliopsida</taxon>
        <taxon>Asparagales</taxon>
        <taxon>Orchidaceae</taxon>
        <taxon>Apostasioideae</taxon>
        <taxon>Apostasia</taxon>
    </lineage>
</organism>